<evidence type="ECO:0000259" key="9">
    <source>
        <dbReference type="PROSITE" id="PS51144"/>
    </source>
</evidence>
<feature type="domain" description="Alpha-carbonic anhydrase" evidence="9">
    <location>
        <begin position="391"/>
        <end position="688"/>
    </location>
</feature>
<dbReference type="SMART" id="SM01057">
    <property type="entry name" value="Carb_anhydrase"/>
    <property type="match status" value="1"/>
</dbReference>
<dbReference type="EC" id="4.2.1.1" evidence="3"/>
<dbReference type="GO" id="GO:0004089">
    <property type="term" value="F:carbonate dehydratase activity"/>
    <property type="evidence" value="ECO:0007669"/>
    <property type="project" value="UniProtKB-EC"/>
</dbReference>
<name>A0A226ENN7_FOLCA</name>
<dbReference type="PROSITE" id="PS51144">
    <property type="entry name" value="ALPHA_CA_2"/>
    <property type="match status" value="1"/>
</dbReference>
<comment type="catalytic activity">
    <reaction evidence="7">
        <text>hydrogencarbonate + H(+) = CO2 + H2O</text>
        <dbReference type="Rhea" id="RHEA:10748"/>
        <dbReference type="ChEBI" id="CHEBI:15377"/>
        <dbReference type="ChEBI" id="CHEBI:15378"/>
        <dbReference type="ChEBI" id="CHEBI:16526"/>
        <dbReference type="ChEBI" id="CHEBI:17544"/>
        <dbReference type="EC" id="4.2.1.1"/>
    </reaction>
</comment>
<proteinExistence type="inferred from homology"/>
<evidence type="ECO:0000313" key="11">
    <source>
        <dbReference type="Proteomes" id="UP000198287"/>
    </source>
</evidence>
<evidence type="ECO:0000256" key="3">
    <source>
        <dbReference type="ARBA" id="ARBA00012925"/>
    </source>
</evidence>
<dbReference type="Pfam" id="PF00194">
    <property type="entry name" value="Carb_anhydrase"/>
    <property type="match status" value="1"/>
</dbReference>
<dbReference type="InterPro" id="IPR036398">
    <property type="entry name" value="CA_dom_sf"/>
</dbReference>
<gene>
    <name evidence="10" type="ORF">Fcan01_04184</name>
</gene>
<comment type="caution">
    <text evidence="10">The sequence shown here is derived from an EMBL/GenBank/DDBJ whole genome shotgun (WGS) entry which is preliminary data.</text>
</comment>
<keyword evidence="5" id="KW-0862">Zinc</keyword>
<evidence type="ECO:0000256" key="2">
    <source>
        <dbReference type="ARBA" id="ARBA00010718"/>
    </source>
</evidence>
<dbReference type="Gene3D" id="3.10.200.10">
    <property type="entry name" value="Alpha carbonic anhydrase"/>
    <property type="match status" value="1"/>
</dbReference>
<feature type="compositionally biased region" description="Acidic residues" evidence="8">
    <location>
        <begin position="1"/>
        <end position="20"/>
    </location>
</feature>
<comment type="cofactor">
    <cofactor evidence="1">
        <name>Zn(2+)</name>
        <dbReference type="ChEBI" id="CHEBI:29105"/>
    </cofactor>
</comment>
<organism evidence="10 11">
    <name type="scientific">Folsomia candida</name>
    <name type="common">Springtail</name>
    <dbReference type="NCBI Taxonomy" id="158441"/>
    <lineage>
        <taxon>Eukaryota</taxon>
        <taxon>Metazoa</taxon>
        <taxon>Ecdysozoa</taxon>
        <taxon>Arthropoda</taxon>
        <taxon>Hexapoda</taxon>
        <taxon>Collembola</taxon>
        <taxon>Entomobryomorpha</taxon>
        <taxon>Isotomoidea</taxon>
        <taxon>Isotomidae</taxon>
        <taxon>Proisotominae</taxon>
        <taxon>Folsomia</taxon>
    </lineage>
</organism>
<sequence length="750" mass="87197">MAIWDYDDYFGDDNDDDNDPPQELTCEEITRTRSLDEYWACKSYHKRNQFFFEFLTKSLPGLVFGPTKFLLPEVDKETVVPGIFPIPKEKKKKKRSKRQASRSLHGPYQMINSDNYSLTLTPDSKYGGVHKDPANDPYYRSSIYVFKPVPNVNQRPPPWSYVGHFGKKEWHNLELEKFIVPVNKNLSTSNKLLVGVFSDLWDEWKLLNDTKFRDAFYKELDQNERFGLIYALYEVPPYTKFILPLIMNDNPFTDLNPNARVLTNNVLDDGNPQTGYYSFMRFYVQSRPLKEDIDANTHLLPKTIYNNGRLRVAIPANYQKFISLLTTLDSPYSKEHPMGYIDKFVLEAFKKFAAALGFEYDPVPGPDGKIQSYEASLIRWIQSAIIADREEQVDFESKFSLPVFPKEFPICRDKEQSPLDIKTANAIQSSLTPYRVLNGERMCRFQMFLPPDGTSLLTVQFENSGRLGDFPLELRGGAVRSVPLYLEAMHIRYGTEEGKGSEHRINGKAFDMELQLLFSYEGLSTNQPYWFTLTRQISDLFPFRERLVQMISIFVNVDHDMQDDDPDLLLFEGLVQAVYHYRAQLENDPTALGIRRWRSKDFVIRLNDFFPKNKTYYTYRGGLTFPPCFSYIVWSVYESPIRISPKQYTEFKLLQAPAERSGFMAGNVRTPDDIWSQEEHEPNILPSERLRRKELRINRAVLKSLHASSTNDSDFYDYFNDYDAASVPKQSLFVVAFCIFSRNSCIILLI</sequence>
<keyword evidence="6" id="KW-0456">Lyase</keyword>
<comment type="similarity">
    <text evidence="2">Belongs to the alpha-carbonic anhydrase family.</text>
</comment>
<dbReference type="SUPFAM" id="SSF51069">
    <property type="entry name" value="Carbonic anhydrase"/>
    <property type="match status" value="1"/>
</dbReference>
<dbReference type="InterPro" id="IPR001148">
    <property type="entry name" value="CA_dom"/>
</dbReference>
<evidence type="ECO:0000313" key="10">
    <source>
        <dbReference type="EMBL" id="OXA59099.1"/>
    </source>
</evidence>
<evidence type="ECO:0000256" key="5">
    <source>
        <dbReference type="ARBA" id="ARBA00022833"/>
    </source>
</evidence>
<accession>A0A226ENN7</accession>
<evidence type="ECO:0000256" key="7">
    <source>
        <dbReference type="ARBA" id="ARBA00048348"/>
    </source>
</evidence>
<evidence type="ECO:0000256" key="1">
    <source>
        <dbReference type="ARBA" id="ARBA00001947"/>
    </source>
</evidence>
<dbReference type="Proteomes" id="UP000198287">
    <property type="component" value="Unassembled WGS sequence"/>
</dbReference>
<keyword evidence="11" id="KW-1185">Reference proteome</keyword>
<dbReference type="InterPro" id="IPR023561">
    <property type="entry name" value="Carbonic_anhydrase_a-class"/>
</dbReference>
<reference evidence="10 11" key="1">
    <citation type="submission" date="2015-12" db="EMBL/GenBank/DDBJ databases">
        <title>The genome of Folsomia candida.</title>
        <authorList>
            <person name="Faddeeva A."/>
            <person name="Derks M.F."/>
            <person name="Anvar Y."/>
            <person name="Smit S."/>
            <person name="Van Straalen N."/>
            <person name="Roelofs D."/>
        </authorList>
    </citation>
    <scope>NUCLEOTIDE SEQUENCE [LARGE SCALE GENOMIC DNA]</scope>
    <source>
        <strain evidence="10 11">VU population</strain>
        <tissue evidence="10">Whole body</tissue>
    </source>
</reference>
<dbReference type="PANTHER" id="PTHR18952">
    <property type="entry name" value="CARBONIC ANHYDRASE"/>
    <property type="match status" value="1"/>
</dbReference>
<protein>
    <recommendedName>
        <fullName evidence="3">carbonic anhydrase</fullName>
        <ecNumber evidence="3">4.2.1.1</ecNumber>
    </recommendedName>
</protein>
<dbReference type="OrthoDB" id="429145at2759"/>
<dbReference type="GO" id="GO:0005737">
    <property type="term" value="C:cytoplasm"/>
    <property type="evidence" value="ECO:0007669"/>
    <property type="project" value="TreeGrafter"/>
</dbReference>
<dbReference type="GO" id="GO:0008270">
    <property type="term" value="F:zinc ion binding"/>
    <property type="evidence" value="ECO:0007669"/>
    <property type="project" value="InterPro"/>
</dbReference>
<dbReference type="PANTHER" id="PTHR18952:SF141">
    <property type="entry name" value="CARBONIC ANHYDRASE"/>
    <property type="match status" value="1"/>
</dbReference>
<evidence type="ECO:0000256" key="4">
    <source>
        <dbReference type="ARBA" id="ARBA00022723"/>
    </source>
</evidence>
<evidence type="ECO:0000256" key="6">
    <source>
        <dbReference type="ARBA" id="ARBA00023239"/>
    </source>
</evidence>
<dbReference type="AlphaFoldDB" id="A0A226ENN7"/>
<feature type="region of interest" description="Disordered" evidence="8">
    <location>
        <begin position="1"/>
        <end position="21"/>
    </location>
</feature>
<evidence type="ECO:0000256" key="8">
    <source>
        <dbReference type="SAM" id="MobiDB-lite"/>
    </source>
</evidence>
<keyword evidence="4" id="KW-0479">Metal-binding</keyword>
<dbReference type="EMBL" id="LNIX01000002">
    <property type="protein sequence ID" value="OXA59099.1"/>
    <property type="molecule type" value="Genomic_DNA"/>
</dbReference>